<dbReference type="InterPro" id="IPR013486">
    <property type="entry name" value="SpoIID/LytB"/>
</dbReference>
<keyword evidence="1" id="KW-0812">Transmembrane</keyword>
<reference evidence="3 4" key="1">
    <citation type="journal article" date="2019" name="Int. J. Syst. Evol. Microbiol.">
        <title>The Global Catalogue of Microorganisms (GCM) 10K type strain sequencing project: providing services to taxonomists for standard genome sequencing and annotation.</title>
        <authorList>
            <consortium name="The Broad Institute Genomics Platform"/>
            <consortium name="The Broad Institute Genome Sequencing Center for Infectious Disease"/>
            <person name="Wu L."/>
            <person name="Ma J."/>
        </authorList>
    </citation>
    <scope>NUCLEOTIDE SEQUENCE [LARGE SCALE GENOMIC DNA]</scope>
    <source>
        <strain evidence="3 4">JCM 1417</strain>
    </source>
</reference>
<dbReference type="NCBIfam" id="TIGR02870">
    <property type="entry name" value="spore_II_D"/>
    <property type="match status" value="1"/>
</dbReference>
<evidence type="ECO:0000259" key="2">
    <source>
        <dbReference type="Pfam" id="PF08486"/>
    </source>
</evidence>
<keyword evidence="4" id="KW-1185">Reference proteome</keyword>
<sequence>MKYYGRIKITLNYDKALAIVKPILTVAIYSAVLLGFLILSYKLILGEGSKIGQKVNDSPDAIEVMQAKNEATASNKDVPFNIDVDTIKVYLTKGNRIVEVPLEEYIKGVVCSEMPLNFNKEALKAQAIAARTYTLAHTKAVSSGCANGRGADLCDTVHCQVYTPKEEKIAQLGVGGESKWKLVEDVVDETKGMVLTYNNELVLGAYYFSTSGGKTENVEDVFSTALPYLRSVESLGEDVAPRYKSTETIDVNRFAQIVNSSYSDANLSPANLQNQVKINNYTDGGSVKEITLGNVTITGVKFRQLFGLNSANFSLEFLNNQIAINCNGFGHGVGMSQWGANVMGGQGKSCEEILKHYYTGIEIKNINGN</sequence>
<dbReference type="RefSeq" id="WP_343824918.1">
    <property type="nucleotide sequence ID" value="NZ_BAAACI010000002.1"/>
</dbReference>
<dbReference type="PANTHER" id="PTHR30032">
    <property type="entry name" value="N-ACETYLMURAMOYL-L-ALANINE AMIDASE-RELATED"/>
    <property type="match status" value="1"/>
</dbReference>
<dbReference type="NCBIfam" id="TIGR02669">
    <property type="entry name" value="SpoIID_LytB"/>
    <property type="match status" value="1"/>
</dbReference>
<keyword evidence="1" id="KW-0472">Membrane</keyword>
<name>A0ABN1KLN8_CLOSU</name>
<dbReference type="InterPro" id="IPR051922">
    <property type="entry name" value="Bact_Sporulation_Assoc"/>
</dbReference>
<accession>A0ABN1KLN8</accession>
<proteinExistence type="predicted"/>
<evidence type="ECO:0000313" key="4">
    <source>
        <dbReference type="Proteomes" id="UP001501047"/>
    </source>
</evidence>
<dbReference type="EMBL" id="BAAACI010000002">
    <property type="protein sequence ID" value="GAA0770619.1"/>
    <property type="molecule type" value="Genomic_DNA"/>
</dbReference>
<dbReference type="InterPro" id="IPR013693">
    <property type="entry name" value="SpoIID/LytB_N"/>
</dbReference>
<feature type="transmembrane region" description="Helical" evidence="1">
    <location>
        <begin position="23"/>
        <end position="44"/>
    </location>
</feature>
<evidence type="ECO:0000313" key="3">
    <source>
        <dbReference type="EMBL" id="GAA0770619.1"/>
    </source>
</evidence>
<protein>
    <submittedName>
        <fullName evidence="3">Stage II sporulation protein D</fullName>
    </submittedName>
</protein>
<gene>
    <name evidence="3" type="primary">spoIID</name>
    <name evidence="3" type="ORF">GCM10008908_13640</name>
</gene>
<dbReference type="Proteomes" id="UP001501047">
    <property type="component" value="Unassembled WGS sequence"/>
</dbReference>
<feature type="domain" description="Sporulation stage II protein D amidase enhancer LytB N-terminal" evidence="2">
    <location>
        <begin position="95"/>
        <end position="197"/>
    </location>
</feature>
<keyword evidence="1" id="KW-1133">Transmembrane helix</keyword>
<comment type="caution">
    <text evidence="3">The sequence shown here is derived from an EMBL/GenBank/DDBJ whole genome shotgun (WGS) entry which is preliminary data.</text>
</comment>
<dbReference type="Pfam" id="PF08486">
    <property type="entry name" value="SpoIID"/>
    <property type="match status" value="1"/>
</dbReference>
<dbReference type="PANTHER" id="PTHR30032:SF4">
    <property type="entry name" value="AMIDASE ENHANCER"/>
    <property type="match status" value="1"/>
</dbReference>
<organism evidence="3 4">
    <name type="scientific">Clostridium subterminale</name>
    <dbReference type="NCBI Taxonomy" id="1550"/>
    <lineage>
        <taxon>Bacteria</taxon>
        <taxon>Bacillati</taxon>
        <taxon>Bacillota</taxon>
        <taxon>Clostridia</taxon>
        <taxon>Eubacteriales</taxon>
        <taxon>Clostridiaceae</taxon>
        <taxon>Clostridium</taxon>
    </lineage>
</organism>
<evidence type="ECO:0000256" key="1">
    <source>
        <dbReference type="SAM" id="Phobius"/>
    </source>
</evidence>
<dbReference type="InterPro" id="IPR014225">
    <property type="entry name" value="Spore_II_D_firmicutes"/>
</dbReference>